<keyword evidence="1" id="KW-0732">Signal</keyword>
<evidence type="ECO:0000256" key="1">
    <source>
        <dbReference type="SAM" id="SignalP"/>
    </source>
</evidence>
<dbReference type="Proteomes" id="UP000678393">
    <property type="component" value="Unassembled WGS sequence"/>
</dbReference>
<feature type="non-terminal residue" evidence="2">
    <location>
        <position position="1"/>
    </location>
</feature>
<protein>
    <submittedName>
        <fullName evidence="2">Uncharacterized protein</fullName>
    </submittedName>
</protein>
<organism evidence="2 3">
    <name type="scientific">Candidula unifasciata</name>
    <dbReference type="NCBI Taxonomy" id="100452"/>
    <lineage>
        <taxon>Eukaryota</taxon>
        <taxon>Metazoa</taxon>
        <taxon>Spiralia</taxon>
        <taxon>Lophotrochozoa</taxon>
        <taxon>Mollusca</taxon>
        <taxon>Gastropoda</taxon>
        <taxon>Heterobranchia</taxon>
        <taxon>Euthyneura</taxon>
        <taxon>Panpulmonata</taxon>
        <taxon>Eupulmonata</taxon>
        <taxon>Stylommatophora</taxon>
        <taxon>Helicina</taxon>
        <taxon>Helicoidea</taxon>
        <taxon>Geomitridae</taxon>
        <taxon>Candidula</taxon>
    </lineage>
</organism>
<feature type="non-terminal residue" evidence="2">
    <location>
        <position position="71"/>
    </location>
</feature>
<name>A0A8S3ZDT8_9EUPU</name>
<evidence type="ECO:0000313" key="3">
    <source>
        <dbReference type="Proteomes" id="UP000678393"/>
    </source>
</evidence>
<proteinExistence type="predicted"/>
<comment type="caution">
    <text evidence="2">The sequence shown here is derived from an EMBL/GenBank/DDBJ whole genome shotgun (WGS) entry which is preliminary data.</text>
</comment>
<keyword evidence="3" id="KW-1185">Reference proteome</keyword>
<feature type="chain" id="PRO_5035751827" evidence="1">
    <location>
        <begin position="27"/>
        <end position="71"/>
    </location>
</feature>
<sequence>LSVSDLASRITMVLTCILYTPAVVEADLPFNSTDVHYLVLSMPHFAFTRISSCITAMLALERCLSIVAPLK</sequence>
<accession>A0A8S3ZDT8</accession>
<dbReference type="AlphaFoldDB" id="A0A8S3ZDT8"/>
<reference evidence="2" key="1">
    <citation type="submission" date="2021-04" db="EMBL/GenBank/DDBJ databases">
        <authorList>
            <consortium name="Molecular Ecology Group"/>
        </authorList>
    </citation>
    <scope>NUCLEOTIDE SEQUENCE</scope>
</reference>
<evidence type="ECO:0000313" key="2">
    <source>
        <dbReference type="EMBL" id="CAG5125236.1"/>
    </source>
</evidence>
<dbReference type="OrthoDB" id="6200201at2759"/>
<feature type="signal peptide" evidence="1">
    <location>
        <begin position="1"/>
        <end position="26"/>
    </location>
</feature>
<gene>
    <name evidence="2" type="ORF">CUNI_LOCUS10794</name>
</gene>
<dbReference type="EMBL" id="CAJHNH020001997">
    <property type="protein sequence ID" value="CAG5125236.1"/>
    <property type="molecule type" value="Genomic_DNA"/>
</dbReference>